<keyword evidence="1" id="KW-0812">Transmembrane</keyword>
<dbReference type="Proteomes" id="UP000266915">
    <property type="component" value="Unassembled WGS sequence"/>
</dbReference>
<evidence type="ECO:0000256" key="1">
    <source>
        <dbReference type="SAM" id="Phobius"/>
    </source>
</evidence>
<feature type="transmembrane region" description="Helical" evidence="1">
    <location>
        <begin position="87"/>
        <end position="105"/>
    </location>
</feature>
<feature type="transmembrane region" description="Helical" evidence="1">
    <location>
        <begin position="40"/>
        <end position="59"/>
    </location>
</feature>
<dbReference type="Pfam" id="PF05437">
    <property type="entry name" value="AzlD"/>
    <property type="match status" value="1"/>
</dbReference>
<organism evidence="2 3">
    <name type="scientific">Plantibacter flavus</name>
    <dbReference type="NCBI Taxonomy" id="150123"/>
    <lineage>
        <taxon>Bacteria</taxon>
        <taxon>Bacillati</taxon>
        <taxon>Actinomycetota</taxon>
        <taxon>Actinomycetes</taxon>
        <taxon>Micrococcales</taxon>
        <taxon>Microbacteriaceae</taxon>
        <taxon>Plantibacter</taxon>
    </lineage>
</organism>
<accession>A0A3N2C0I8</accession>
<evidence type="ECO:0000313" key="2">
    <source>
        <dbReference type="EMBL" id="ROR81019.1"/>
    </source>
</evidence>
<name>A0A3N2C0I8_9MICO</name>
<feature type="transmembrane region" description="Helical" evidence="1">
    <location>
        <begin position="6"/>
        <end position="28"/>
    </location>
</feature>
<gene>
    <name evidence="2" type="ORF">EDD42_1066</name>
</gene>
<keyword evidence="3" id="KW-1185">Reference proteome</keyword>
<protein>
    <submittedName>
        <fullName evidence="2">Branched-subunit amino acid transport protein AzlD</fullName>
    </submittedName>
</protein>
<dbReference type="EMBL" id="RKHL01000001">
    <property type="protein sequence ID" value="ROR81019.1"/>
    <property type="molecule type" value="Genomic_DNA"/>
</dbReference>
<dbReference type="InterPro" id="IPR008407">
    <property type="entry name" value="Brnchd-chn_aa_trnsp_AzlD"/>
</dbReference>
<keyword evidence="1" id="KW-0472">Membrane</keyword>
<dbReference type="RefSeq" id="WP_085510288.1">
    <property type="nucleotide sequence ID" value="NZ_FXAP01000001.1"/>
</dbReference>
<sequence length="107" mass="11222">MNQSMLVLVGIVILAGGTYTFRLAGPLLRTRTEVSERVETLLADAAIVLLMAVLTTTALTQDQQFAGFARLSGVLVAGILAWRNAPFVVIVLAAALTTALLRLAGVA</sequence>
<comment type="caution">
    <text evidence="2">The sequence shown here is derived from an EMBL/GenBank/DDBJ whole genome shotgun (WGS) entry which is preliminary data.</text>
</comment>
<dbReference type="AlphaFoldDB" id="A0A3N2C0I8"/>
<reference evidence="2 3" key="1">
    <citation type="submission" date="2018-11" db="EMBL/GenBank/DDBJ databases">
        <title>Sequencing the genomes of 1000 actinobacteria strains.</title>
        <authorList>
            <person name="Klenk H.-P."/>
        </authorList>
    </citation>
    <scope>NUCLEOTIDE SEQUENCE [LARGE SCALE GENOMIC DNA]</scope>
    <source>
        <strain evidence="2 3">DSM 14012</strain>
    </source>
</reference>
<keyword evidence="1" id="KW-1133">Transmembrane helix</keyword>
<proteinExistence type="predicted"/>
<evidence type="ECO:0000313" key="3">
    <source>
        <dbReference type="Proteomes" id="UP000266915"/>
    </source>
</evidence>